<gene>
    <name evidence="3" type="ORF">SAMN04488571_1182</name>
</gene>
<name>A0A1G9CHC4_9EURY</name>
<dbReference type="EMBL" id="FNFT01000018">
    <property type="protein sequence ID" value="SDK51072.1"/>
    <property type="molecule type" value="Genomic_DNA"/>
</dbReference>
<feature type="domain" description="Glycosyl transferase family 1" evidence="1">
    <location>
        <begin position="195"/>
        <end position="335"/>
    </location>
</feature>
<evidence type="ECO:0000259" key="1">
    <source>
        <dbReference type="Pfam" id="PF00534"/>
    </source>
</evidence>
<dbReference type="OrthoDB" id="132546at2157"/>
<dbReference type="RefSeq" id="WP_066958759.1">
    <property type="nucleotide sequence ID" value="NZ_BCNX01000013.1"/>
</dbReference>
<dbReference type="SUPFAM" id="SSF53756">
    <property type="entry name" value="UDP-Glycosyltransferase/glycogen phosphorylase"/>
    <property type="match status" value="1"/>
</dbReference>
<keyword evidence="3" id="KW-0808">Transferase</keyword>
<dbReference type="PANTHER" id="PTHR12526:SF572">
    <property type="entry name" value="BLL5144 PROTEIN"/>
    <property type="match status" value="1"/>
</dbReference>
<dbReference type="Pfam" id="PF00534">
    <property type="entry name" value="Glycos_transf_1"/>
    <property type="match status" value="1"/>
</dbReference>
<protein>
    <submittedName>
        <fullName evidence="3">Glycosyltransferase involved in cell wall bisynthesis</fullName>
    </submittedName>
</protein>
<dbReference type="GO" id="GO:0016757">
    <property type="term" value="F:glycosyltransferase activity"/>
    <property type="evidence" value="ECO:0007669"/>
    <property type="project" value="InterPro"/>
</dbReference>
<evidence type="ECO:0000313" key="4">
    <source>
        <dbReference type="Proteomes" id="UP000326500"/>
    </source>
</evidence>
<accession>A0A1G9CHC4</accession>
<dbReference type="PANTHER" id="PTHR12526">
    <property type="entry name" value="GLYCOSYLTRANSFERASE"/>
    <property type="match status" value="1"/>
</dbReference>
<feature type="domain" description="Glycosyltransferase subfamily 4-like N-terminal" evidence="2">
    <location>
        <begin position="17"/>
        <end position="148"/>
    </location>
</feature>
<dbReference type="CDD" id="cd03801">
    <property type="entry name" value="GT4_PimA-like"/>
    <property type="match status" value="1"/>
</dbReference>
<organism evidence="3 4">
    <name type="scientific">Methanoculleus thermophilus</name>
    <dbReference type="NCBI Taxonomy" id="2200"/>
    <lineage>
        <taxon>Archaea</taxon>
        <taxon>Methanobacteriati</taxon>
        <taxon>Methanobacteriota</taxon>
        <taxon>Stenosarchaea group</taxon>
        <taxon>Methanomicrobia</taxon>
        <taxon>Methanomicrobiales</taxon>
        <taxon>Methanomicrobiaceae</taxon>
        <taxon>Methanoculleus</taxon>
    </lineage>
</organism>
<dbReference type="Proteomes" id="UP000326500">
    <property type="component" value="Unassembled WGS sequence"/>
</dbReference>
<dbReference type="STRING" id="2200.GCA_001571405_02175"/>
<dbReference type="AlphaFoldDB" id="A0A1G9CHC4"/>
<sequence>MKIAVLVTHWKNTHGTGVTRYVINLVEELKKDPDLEIFVLYRYGDDSENYKIAGPKYTFPFKGIAILNKLQPDIVYTDTNWYFLLTGVIFKRLSGAKLITTMHSHPPRLPYLGKILMQYLLNSCDTITYVSEDLRKTIHHVWAIPIKIREEITYAGVRSQSVNEREVKEFITKYGISKTSLILLMQSSPIARVKADGTKILMRSIQKLLPTYPEILLIVTGTGPYLDELQEYAVTLGIRDRVIFTGWIDNPFVPLSICDIYTHISLGEGLPLALLEAMSIGKPIVATPVGGIPEVIDNGRNGLLVEPDADVVAEAIEKLLKDEKLRTRLGHNAYADSKKYTWEKCANTFLEVFERRY</sequence>
<reference evidence="3 4" key="1">
    <citation type="submission" date="2016-10" db="EMBL/GenBank/DDBJ databases">
        <authorList>
            <person name="Varghese N."/>
            <person name="Submissions S."/>
        </authorList>
    </citation>
    <scope>NUCLEOTIDE SEQUENCE [LARGE SCALE GENOMIC DNA]</scope>
    <source>
        <strain evidence="3 4">DSM 2373</strain>
    </source>
</reference>
<dbReference type="InterPro" id="IPR028098">
    <property type="entry name" value="Glyco_trans_4-like_N"/>
</dbReference>
<evidence type="ECO:0000313" key="3">
    <source>
        <dbReference type="EMBL" id="SDK51072.1"/>
    </source>
</evidence>
<evidence type="ECO:0000259" key="2">
    <source>
        <dbReference type="Pfam" id="PF13439"/>
    </source>
</evidence>
<dbReference type="Pfam" id="PF13439">
    <property type="entry name" value="Glyco_transf_4"/>
    <property type="match status" value="1"/>
</dbReference>
<proteinExistence type="predicted"/>
<dbReference type="Gene3D" id="3.40.50.2000">
    <property type="entry name" value="Glycogen Phosphorylase B"/>
    <property type="match status" value="2"/>
</dbReference>
<keyword evidence="4" id="KW-1185">Reference proteome</keyword>
<dbReference type="InterPro" id="IPR001296">
    <property type="entry name" value="Glyco_trans_1"/>
</dbReference>